<dbReference type="AlphaFoldDB" id="A0AAW0YUP3"/>
<proteinExistence type="predicted"/>
<comment type="caution">
    <text evidence="4">The sequence shown here is derived from an EMBL/GenBank/DDBJ whole genome shotgun (WGS) entry which is preliminary data.</text>
</comment>
<dbReference type="Gene3D" id="2.60.120.290">
    <property type="entry name" value="Spermadhesin, CUB domain"/>
    <property type="match status" value="1"/>
</dbReference>
<gene>
    <name evidence="4" type="ORF">OTU49_006489</name>
</gene>
<dbReference type="EMBL" id="JARKIK010000001">
    <property type="protein sequence ID" value="KAK8753989.1"/>
    <property type="molecule type" value="Genomic_DNA"/>
</dbReference>
<sequence length="106" mass="11630">TNFFTTPGFLSSQLHSSLTQCEWWIVAPVGRKILIQMYIITYYTPGCILDYVLVNGNGKKTYPSSSSYIFCGTGFKSVITSSNMALIAYSGSPGLSNGIVFMYTVL</sequence>
<reference evidence="4 5" key="1">
    <citation type="journal article" date="2024" name="BMC Genomics">
        <title>Genome assembly of redclaw crayfish (Cherax quadricarinatus) provides insights into its immune adaptation and hypoxia tolerance.</title>
        <authorList>
            <person name="Liu Z."/>
            <person name="Zheng J."/>
            <person name="Li H."/>
            <person name="Fang K."/>
            <person name="Wang S."/>
            <person name="He J."/>
            <person name="Zhou D."/>
            <person name="Weng S."/>
            <person name="Chi M."/>
            <person name="Gu Z."/>
            <person name="He J."/>
            <person name="Li F."/>
            <person name="Wang M."/>
        </authorList>
    </citation>
    <scope>NUCLEOTIDE SEQUENCE [LARGE SCALE GENOMIC DNA]</scope>
    <source>
        <strain evidence="4">ZL_2023a</strain>
    </source>
</reference>
<comment type="caution">
    <text evidence="2">Lacks conserved residue(s) required for the propagation of feature annotation.</text>
</comment>
<keyword evidence="5" id="KW-1185">Reference proteome</keyword>
<feature type="non-terminal residue" evidence="4">
    <location>
        <position position="1"/>
    </location>
</feature>
<evidence type="ECO:0000259" key="3">
    <source>
        <dbReference type="PROSITE" id="PS01180"/>
    </source>
</evidence>
<dbReference type="Pfam" id="PF00431">
    <property type="entry name" value="CUB"/>
    <property type="match status" value="1"/>
</dbReference>
<dbReference type="InterPro" id="IPR000859">
    <property type="entry name" value="CUB_dom"/>
</dbReference>
<accession>A0AAW0YUP3</accession>
<dbReference type="PROSITE" id="PS01180">
    <property type="entry name" value="CUB"/>
    <property type="match status" value="1"/>
</dbReference>
<evidence type="ECO:0000256" key="1">
    <source>
        <dbReference type="ARBA" id="ARBA00023157"/>
    </source>
</evidence>
<dbReference type="InterPro" id="IPR035914">
    <property type="entry name" value="Sperma_CUB_dom_sf"/>
</dbReference>
<name>A0AAW0YUP3_CHEQU</name>
<evidence type="ECO:0000313" key="5">
    <source>
        <dbReference type="Proteomes" id="UP001445076"/>
    </source>
</evidence>
<evidence type="ECO:0000313" key="4">
    <source>
        <dbReference type="EMBL" id="KAK8753989.1"/>
    </source>
</evidence>
<dbReference type="SUPFAM" id="SSF49854">
    <property type="entry name" value="Spermadhesin, CUB domain"/>
    <property type="match status" value="1"/>
</dbReference>
<feature type="domain" description="CUB" evidence="3">
    <location>
        <begin position="1"/>
        <end position="106"/>
    </location>
</feature>
<keyword evidence="1" id="KW-1015">Disulfide bond</keyword>
<organism evidence="4 5">
    <name type="scientific">Cherax quadricarinatus</name>
    <name type="common">Australian red claw crayfish</name>
    <dbReference type="NCBI Taxonomy" id="27406"/>
    <lineage>
        <taxon>Eukaryota</taxon>
        <taxon>Metazoa</taxon>
        <taxon>Ecdysozoa</taxon>
        <taxon>Arthropoda</taxon>
        <taxon>Crustacea</taxon>
        <taxon>Multicrustacea</taxon>
        <taxon>Malacostraca</taxon>
        <taxon>Eumalacostraca</taxon>
        <taxon>Eucarida</taxon>
        <taxon>Decapoda</taxon>
        <taxon>Pleocyemata</taxon>
        <taxon>Astacidea</taxon>
        <taxon>Parastacoidea</taxon>
        <taxon>Parastacidae</taxon>
        <taxon>Cherax</taxon>
    </lineage>
</organism>
<dbReference type="Proteomes" id="UP001445076">
    <property type="component" value="Unassembled WGS sequence"/>
</dbReference>
<protein>
    <recommendedName>
        <fullName evidence="3">CUB domain-containing protein</fullName>
    </recommendedName>
</protein>
<evidence type="ECO:0000256" key="2">
    <source>
        <dbReference type="PROSITE-ProRule" id="PRU00059"/>
    </source>
</evidence>